<proteinExistence type="predicted"/>
<protein>
    <submittedName>
        <fullName evidence="1">Uncharacterized protein</fullName>
    </submittedName>
</protein>
<dbReference type="AlphaFoldDB" id="A0A8S1RR42"/>
<dbReference type="EMBL" id="CAJJDN010000243">
    <property type="protein sequence ID" value="CAD8129752.1"/>
    <property type="molecule type" value="Genomic_DNA"/>
</dbReference>
<sequence length="142" mass="17320">MNQRYFKQFKLYQNNQFQIEQEINQQFLIIIISQMFKMLQYYYKINDEIKAQSFLSKIVSVRMLFLLKLDQYLIFMQIENQLIRYALISKTQNIIIQEINKCELNNCAFIIMSKQANQQGFQSYCQSCLQFRQCYKQEQNIV</sequence>
<gene>
    <name evidence="1" type="ORF">PSON_ATCC_30995.1.T2430001</name>
</gene>
<evidence type="ECO:0000313" key="2">
    <source>
        <dbReference type="Proteomes" id="UP000692954"/>
    </source>
</evidence>
<comment type="caution">
    <text evidence="1">The sequence shown here is derived from an EMBL/GenBank/DDBJ whole genome shotgun (WGS) entry which is preliminary data.</text>
</comment>
<accession>A0A8S1RR42</accession>
<name>A0A8S1RR42_9CILI</name>
<reference evidence="1" key="1">
    <citation type="submission" date="2021-01" db="EMBL/GenBank/DDBJ databases">
        <authorList>
            <consortium name="Genoscope - CEA"/>
            <person name="William W."/>
        </authorList>
    </citation>
    <scope>NUCLEOTIDE SEQUENCE</scope>
</reference>
<organism evidence="1 2">
    <name type="scientific">Paramecium sonneborni</name>
    <dbReference type="NCBI Taxonomy" id="65129"/>
    <lineage>
        <taxon>Eukaryota</taxon>
        <taxon>Sar</taxon>
        <taxon>Alveolata</taxon>
        <taxon>Ciliophora</taxon>
        <taxon>Intramacronucleata</taxon>
        <taxon>Oligohymenophorea</taxon>
        <taxon>Peniculida</taxon>
        <taxon>Parameciidae</taxon>
        <taxon>Paramecium</taxon>
    </lineage>
</organism>
<dbReference type="Proteomes" id="UP000692954">
    <property type="component" value="Unassembled WGS sequence"/>
</dbReference>
<evidence type="ECO:0000313" key="1">
    <source>
        <dbReference type="EMBL" id="CAD8129752.1"/>
    </source>
</evidence>
<keyword evidence="2" id="KW-1185">Reference proteome</keyword>